<keyword evidence="2" id="KW-1185">Reference proteome</keyword>
<dbReference type="EMBL" id="CP031088">
    <property type="protein sequence ID" value="AXF96545.1"/>
    <property type="molecule type" value="Genomic_DNA"/>
</dbReference>
<dbReference type="Proteomes" id="UP000253689">
    <property type="component" value="Chromosome"/>
</dbReference>
<dbReference type="AlphaFoldDB" id="A0A345DQQ4"/>
<evidence type="ECO:0000313" key="2">
    <source>
        <dbReference type="Proteomes" id="UP000253689"/>
    </source>
</evidence>
<name>A0A345DQQ4_9MOLU</name>
<evidence type="ECO:0000313" key="1">
    <source>
        <dbReference type="EMBL" id="AXF96545.1"/>
    </source>
</evidence>
<sequence>MKVTPIILGTLGAISSAIPAINTFNTSINQTTVEVSIIKSNSDNLWNDSFRDQTENMKNELDNMDSSLTNSSKILEDLNQESSIISMDDLQEIFNAIMGENDREDIIAETIQSAFAEASYDSITVGETIESGLLTGSLGTLATALGLATAIALVIYGGYYTYTHWDDIKAFSNKAVNNAKHYISTTTDYLKSWLSF</sequence>
<protein>
    <submittedName>
        <fullName evidence="1">Uncharacterized protein</fullName>
    </submittedName>
</protein>
<organism evidence="1 2">
    <name type="scientific">Spiroplasma phoeniceum P40</name>
    <dbReference type="NCBI Taxonomy" id="1276259"/>
    <lineage>
        <taxon>Bacteria</taxon>
        <taxon>Bacillati</taxon>
        <taxon>Mycoplasmatota</taxon>
        <taxon>Mollicutes</taxon>
        <taxon>Entomoplasmatales</taxon>
        <taxon>Spiroplasmataceae</taxon>
        <taxon>Spiroplasma</taxon>
    </lineage>
</organism>
<proteinExistence type="predicted"/>
<reference evidence="2" key="1">
    <citation type="submission" date="2018-07" db="EMBL/GenBank/DDBJ databases">
        <title>Complete Genome Sequence of Spiroplasma phoeniceum.</title>
        <authorList>
            <person name="Davis R.E."/>
            <person name="Shao J.Y."/>
            <person name="Zhao Y."/>
            <person name="Silver A."/>
            <person name="Stump z."/>
            <person name="Gasparich G."/>
        </authorList>
    </citation>
    <scope>NUCLEOTIDE SEQUENCE [LARGE SCALE GENOMIC DNA]</scope>
    <source>
        <strain evidence="2">P40</strain>
    </source>
</reference>
<accession>A0A345DQQ4</accession>
<dbReference type="RefSeq" id="WP_114565144.1">
    <property type="nucleotide sequence ID" value="NZ_CP031088.1"/>
</dbReference>
<dbReference type="KEGG" id="sphh:SDAV_001580"/>
<gene>
    <name evidence="1" type="ORF">SDAV_001580</name>
</gene>